<accession>A0A1V0SF65</accession>
<dbReference type="EMBL" id="KY684103">
    <property type="protein sequence ID" value="ARF10321.1"/>
    <property type="molecule type" value="Genomic_DNA"/>
</dbReference>
<feature type="transmembrane region" description="Helical" evidence="5">
    <location>
        <begin position="98"/>
        <end position="119"/>
    </location>
</feature>
<dbReference type="InterPro" id="IPR006214">
    <property type="entry name" value="Bax_inhibitor_1-related"/>
</dbReference>
<evidence type="ECO:0000256" key="2">
    <source>
        <dbReference type="ARBA" id="ARBA00022692"/>
    </source>
</evidence>
<dbReference type="Pfam" id="PF01027">
    <property type="entry name" value="Bax1-I"/>
    <property type="match status" value="1"/>
</dbReference>
<feature type="transmembrane region" description="Helical" evidence="5">
    <location>
        <begin position="65"/>
        <end position="86"/>
    </location>
</feature>
<feature type="transmembrane region" description="Helical" evidence="5">
    <location>
        <begin position="12"/>
        <end position="32"/>
    </location>
</feature>
<evidence type="ECO:0000313" key="6">
    <source>
        <dbReference type="EMBL" id="ARF10321.1"/>
    </source>
</evidence>
<feature type="transmembrane region" description="Helical" evidence="5">
    <location>
        <begin position="131"/>
        <end position="149"/>
    </location>
</feature>
<evidence type="ECO:0000256" key="3">
    <source>
        <dbReference type="ARBA" id="ARBA00022989"/>
    </source>
</evidence>
<proteinExistence type="predicted"/>
<gene>
    <name evidence="6" type="ORF">Hokovirus_1_200</name>
</gene>
<organism evidence="6">
    <name type="scientific">Hokovirus HKV1</name>
    <dbReference type="NCBI Taxonomy" id="1977638"/>
    <lineage>
        <taxon>Viruses</taxon>
        <taxon>Varidnaviria</taxon>
        <taxon>Bamfordvirae</taxon>
        <taxon>Nucleocytoviricota</taxon>
        <taxon>Megaviricetes</taxon>
        <taxon>Imitervirales</taxon>
        <taxon>Mimiviridae</taxon>
        <taxon>Klosneuvirinae</taxon>
        <taxon>Hokovirus</taxon>
    </lineage>
</organism>
<dbReference type="GO" id="GO:0016020">
    <property type="term" value="C:membrane"/>
    <property type="evidence" value="ECO:0007669"/>
    <property type="project" value="UniProtKB-SubCell"/>
</dbReference>
<sequence length="191" mass="22029">MFLITKFIQVKTNNFIMVILFFIISIISLFLIYNDTMIINHTGLFLFIVNNAFFLNVFFNDNDNVNTSILITTGIFIILTLITTFLSNETLIKLQKLLPPFMILLCLVIIIQIVLIMCCSNTKYFKYFTRGATLLSVITIFIFIVFTLIDTSQVLLVNIAGTHYDQNYPKLSIQLILDYINLLLNIDNITK</sequence>
<evidence type="ECO:0000256" key="1">
    <source>
        <dbReference type="ARBA" id="ARBA00004141"/>
    </source>
</evidence>
<keyword evidence="2 5" id="KW-0812">Transmembrane</keyword>
<keyword evidence="4 5" id="KW-0472">Membrane</keyword>
<comment type="subcellular location">
    <subcellularLocation>
        <location evidence="1">Membrane</location>
        <topology evidence="1">Multi-pass membrane protein</topology>
    </subcellularLocation>
</comment>
<evidence type="ECO:0000256" key="5">
    <source>
        <dbReference type="SAM" id="Phobius"/>
    </source>
</evidence>
<protein>
    <submittedName>
        <fullName evidence="6">Uncharacterized protein</fullName>
    </submittedName>
</protein>
<feature type="transmembrane region" description="Helical" evidence="5">
    <location>
        <begin position="38"/>
        <end position="58"/>
    </location>
</feature>
<evidence type="ECO:0000256" key="4">
    <source>
        <dbReference type="ARBA" id="ARBA00023136"/>
    </source>
</evidence>
<name>A0A1V0SF65_9VIRU</name>
<keyword evidence="3 5" id="KW-1133">Transmembrane helix</keyword>
<reference evidence="6" key="1">
    <citation type="journal article" date="2017" name="Science">
        <title>Giant viruses with an expanded complement of translation system components.</title>
        <authorList>
            <person name="Schulz F."/>
            <person name="Yutin N."/>
            <person name="Ivanova N.N."/>
            <person name="Ortega D.R."/>
            <person name="Lee T.K."/>
            <person name="Vierheilig J."/>
            <person name="Daims H."/>
            <person name="Horn M."/>
            <person name="Wagner M."/>
            <person name="Jensen G.J."/>
            <person name="Kyrpides N.C."/>
            <person name="Koonin E.V."/>
            <person name="Woyke T."/>
        </authorList>
    </citation>
    <scope>NUCLEOTIDE SEQUENCE</scope>
    <source>
        <strain evidence="6">HKV1</strain>
    </source>
</reference>